<evidence type="ECO:0000313" key="3">
    <source>
        <dbReference type="Proteomes" id="UP001337655"/>
    </source>
</evidence>
<feature type="compositionally biased region" description="Basic and acidic residues" evidence="1">
    <location>
        <begin position="44"/>
        <end position="53"/>
    </location>
</feature>
<feature type="region of interest" description="Disordered" evidence="1">
    <location>
        <begin position="670"/>
        <end position="690"/>
    </location>
</feature>
<feature type="region of interest" description="Disordered" evidence="1">
    <location>
        <begin position="723"/>
        <end position="771"/>
    </location>
</feature>
<dbReference type="Proteomes" id="UP001337655">
    <property type="component" value="Unassembled WGS sequence"/>
</dbReference>
<feature type="compositionally biased region" description="Basic and acidic residues" evidence="1">
    <location>
        <begin position="333"/>
        <end position="343"/>
    </location>
</feature>
<dbReference type="AlphaFoldDB" id="A0AAV9NZL4"/>
<sequence>MIRTHKPRGHFWTNASAFQQSEDFREISFEECTPPPTRTYFPGPEEKLSATERSAKRRRIEQLADGFLNGEPLYITSARPCPEAQRRTIVWNKKSSNEPKFVLPEVDHLGDAAGLWEDVEDELEILRRAAQAGAKAEHEVSDAAEDHGVIEEQASASCGKSKRLRPAYVSAGPSEEALRIAAALRLRKTRQLQDTIQSDPVYGDHHFAHQKNGAPPASHSLRQTPEPSEQRSVWLSRRMSNVPLAELGDESLDELRLSRIDTPSRQLRKLQQAADSSPRTHGMMLRKHTSPRSDHSTPAEVTTIQETVTPVSAGRSRHSLRTVPRSSRGSAVGDDHGVAHDSTRNAQASSEPTSTDHVDSSGSADRGSTRESGQCETQELPTHRPLVTPMQPSLPDRTTGPHHYSPRVYAGKEAAQNGSTPFVFRKRGSGIDTGPAEGRGHENSVRFSSLNTTTKDGESDEDSPRDPAVVVLRRPMKFLSQPASLPRKAPPKSISGLSTAETPRCTSEPPTTLQTADTPSPAEVYNTTKSRLAGLSQFWPGTQVLLNQAQQDFFDLPEKQVIVEEDDPPSTRADETSAHAISRPPLKQLSQEPMQSTQAMLAAFEGFSTIKKPRGNRVQSPILTPTVLRKAMQRDKDKRSLTFSMEEPNGTSTYGKPQRPESCLRHSITSTDTLTRPDRSATFSEKMESSLRLTAGISSTELDTPASMPLARSSLESLVIPSPTAKATSQPLPTAHERSSFPSFGESTTDESLPTNPLDARRRPAATVASQSFVSEVEREICGNDSFEEMSSYQAAQREASMTESQLGRTIDELDLDVLSMGEMDGVLSQG</sequence>
<evidence type="ECO:0000313" key="2">
    <source>
        <dbReference type="EMBL" id="KAK5165548.1"/>
    </source>
</evidence>
<accession>A0AAV9NZL4</accession>
<evidence type="ECO:0008006" key="4">
    <source>
        <dbReference type="Google" id="ProtNLM"/>
    </source>
</evidence>
<keyword evidence="3" id="KW-1185">Reference proteome</keyword>
<dbReference type="GeneID" id="89930409"/>
<organism evidence="2 3">
    <name type="scientific">Saxophila tyrrhenica</name>
    <dbReference type="NCBI Taxonomy" id="1690608"/>
    <lineage>
        <taxon>Eukaryota</taxon>
        <taxon>Fungi</taxon>
        <taxon>Dikarya</taxon>
        <taxon>Ascomycota</taxon>
        <taxon>Pezizomycotina</taxon>
        <taxon>Dothideomycetes</taxon>
        <taxon>Dothideomycetidae</taxon>
        <taxon>Mycosphaerellales</taxon>
        <taxon>Extremaceae</taxon>
        <taxon>Saxophila</taxon>
    </lineage>
</organism>
<feature type="compositionally biased region" description="Polar residues" evidence="1">
    <location>
        <begin position="344"/>
        <end position="353"/>
    </location>
</feature>
<reference evidence="2 3" key="1">
    <citation type="submission" date="2023-08" db="EMBL/GenBank/DDBJ databases">
        <title>Black Yeasts Isolated from many extreme environments.</title>
        <authorList>
            <person name="Coleine C."/>
            <person name="Stajich J.E."/>
            <person name="Selbmann L."/>
        </authorList>
    </citation>
    <scope>NUCLEOTIDE SEQUENCE [LARGE SCALE GENOMIC DNA]</scope>
    <source>
        <strain evidence="2 3">CCFEE 5935</strain>
    </source>
</reference>
<feature type="compositionally biased region" description="Polar residues" evidence="1">
    <location>
        <begin position="299"/>
        <end position="310"/>
    </location>
</feature>
<dbReference type="EMBL" id="JAVRRT010000016">
    <property type="protein sequence ID" value="KAK5165548.1"/>
    <property type="molecule type" value="Genomic_DNA"/>
</dbReference>
<feature type="region of interest" description="Disordered" evidence="1">
    <location>
        <begin position="567"/>
        <end position="594"/>
    </location>
</feature>
<name>A0AAV9NZL4_9PEZI</name>
<protein>
    <recommendedName>
        <fullName evidence="4">Protamine P1</fullName>
    </recommendedName>
</protein>
<feature type="compositionally biased region" description="Polar residues" evidence="1">
    <location>
        <begin position="445"/>
        <end position="454"/>
    </location>
</feature>
<feature type="region of interest" description="Disordered" evidence="1">
    <location>
        <begin position="263"/>
        <end position="523"/>
    </location>
</feature>
<feature type="compositionally biased region" description="Polar residues" evidence="1">
    <location>
        <begin position="740"/>
        <end position="755"/>
    </location>
</feature>
<feature type="compositionally biased region" description="Basic and acidic residues" evidence="1">
    <location>
        <begin position="675"/>
        <end position="689"/>
    </location>
</feature>
<gene>
    <name evidence="2" type="ORF">LTR77_009077</name>
</gene>
<feature type="region of interest" description="Disordered" evidence="1">
    <location>
        <begin position="33"/>
        <end position="53"/>
    </location>
</feature>
<proteinExistence type="predicted"/>
<feature type="compositionally biased region" description="Polar residues" evidence="1">
    <location>
        <begin position="220"/>
        <end position="233"/>
    </location>
</feature>
<dbReference type="RefSeq" id="XP_064655632.1">
    <property type="nucleotide sequence ID" value="XM_064806306.1"/>
</dbReference>
<feature type="region of interest" description="Disordered" evidence="1">
    <location>
        <begin position="200"/>
        <end position="233"/>
    </location>
</feature>
<feature type="compositionally biased region" description="Polar residues" evidence="1">
    <location>
        <begin position="370"/>
        <end position="380"/>
    </location>
</feature>
<evidence type="ECO:0000256" key="1">
    <source>
        <dbReference type="SAM" id="MobiDB-lite"/>
    </source>
</evidence>
<feature type="compositionally biased region" description="Polar residues" evidence="1">
    <location>
        <begin position="495"/>
        <end position="518"/>
    </location>
</feature>
<comment type="caution">
    <text evidence="2">The sequence shown here is derived from an EMBL/GenBank/DDBJ whole genome shotgun (WGS) entry which is preliminary data.</text>
</comment>